<sequence>MRRSRASLPRRLLSADLGTDAVSPTVLLPQKPKLPPKPATLRYQVLRAEASGAAAGHVYAEGCLPGVFFFKYLASVAESSAVPEAIAASSRLQLQCWIPDTIVFGGSFPPIWLYSDKQGMVRKAIAFQDHHVMDKLGNRRFENDPVVLFKEPVVTKLGAGHVVQGNNIKLLSTTELRSALTKAVGTPVTFALQKFVKAKGPKAFLVRAIYKAGRAPSGWMINNKVPYQAGAGAEETPDVRRFCASTGPDGACSFVKLSERACTDVYDINLRIVKYLEHELRISVETLVGDFVKDDFGQWWLLQVKSFQIKHVRPGRLNSFAPKLMAAYERSIVADDVHDDDDGAEARAAKPGTAELENAKVHKMFPCKFCQVLHFPAELAYKMTMKMMHETIARLSLRGGITDEHVGYLSEPKYDMESGLFYQTWNVCNLCYALYERDQLLLQVEAKFSAMLGCPARTMAGGGVTFITENDVCKSQPLLADLAADLTLCRLMFFFTALYDIPKELYDAERALALDPTSKPRRSRLYLRFSVLGFDNFIPLDFQAVVASPASEDQPSGSYWLPLNVMRCFHCFAPKTPLQSKLRDNSGLGIFLADESTVNIELIRCSDPAHVHNDRLKEQSSILARLQHRWAPTEASGAAKRKPALTASPHKYSVVLGSTAVQMFQFRSSYVTKTDVYASMSMGDLFNLKGNVGFERLRVIPAKHVVAQYKLRQYCGVYVPDTSFCTNDKLAPEWMDSVVEACPAKQQDYVVPAAGMGQFLKTLHGSAASLASSAADNELEELIEASGRHPPNPPEVPINPTMRSLVESLRGPPSSPSSASSVSVSDDDASPKKVLMAAPSTWCITIMLHRIHNWQPPQGPSGWEAEYTFLGQTRRAAQRDGASAATSLDAPGHDSDIVFDCTHKNYVQGSLEAVQRLYETNRGVCRVELVHPQAADRSTVDIELAGLKECRTIDGTFTVRCAGGVSQATKSQQYPPYLSVSIYVVRVGSDSGAIDGAVERGFVANGTTPEGLILLRRLP</sequence>
<reference evidence="2 3" key="1">
    <citation type="journal article" date="2014" name="Genome Biol. Evol.">
        <title>The secreted proteins of Achlya hypogyna and Thraustotheca clavata identify the ancestral oomycete secretome and reveal gene acquisitions by horizontal gene transfer.</title>
        <authorList>
            <person name="Misner I."/>
            <person name="Blouin N."/>
            <person name="Leonard G."/>
            <person name="Richards T.A."/>
            <person name="Lane C.E."/>
        </authorList>
    </citation>
    <scope>NUCLEOTIDE SEQUENCE [LARGE SCALE GENOMIC DNA]</scope>
    <source>
        <strain evidence="2 3">ATCC 48635</strain>
    </source>
</reference>
<name>A0A1V9YGB3_ACHHY</name>
<organism evidence="2 3">
    <name type="scientific">Achlya hypogyna</name>
    <name type="common">Oomycete</name>
    <name type="synonym">Protoachlya hypogyna</name>
    <dbReference type="NCBI Taxonomy" id="1202772"/>
    <lineage>
        <taxon>Eukaryota</taxon>
        <taxon>Sar</taxon>
        <taxon>Stramenopiles</taxon>
        <taxon>Oomycota</taxon>
        <taxon>Saprolegniomycetes</taxon>
        <taxon>Saprolegniales</taxon>
        <taxon>Achlyaceae</taxon>
        <taxon>Achlya</taxon>
    </lineage>
</organism>
<comment type="caution">
    <text evidence="2">The sequence shown here is derived from an EMBL/GenBank/DDBJ whole genome shotgun (WGS) entry which is preliminary data.</text>
</comment>
<evidence type="ECO:0000256" key="1">
    <source>
        <dbReference type="SAM" id="MobiDB-lite"/>
    </source>
</evidence>
<accession>A0A1V9YGB3</accession>
<proteinExistence type="predicted"/>
<dbReference type="OrthoDB" id="65154at2759"/>
<evidence type="ECO:0000313" key="2">
    <source>
        <dbReference type="EMBL" id="OQR84762.1"/>
    </source>
</evidence>
<feature type="region of interest" description="Disordered" evidence="1">
    <location>
        <begin position="805"/>
        <end position="830"/>
    </location>
</feature>
<protein>
    <submittedName>
        <fullName evidence="2">Uncharacterized protein</fullName>
    </submittedName>
</protein>
<dbReference type="Proteomes" id="UP000243579">
    <property type="component" value="Unassembled WGS sequence"/>
</dbReference>
<dbReference type="AlphaFoldDB" id="A0A1V9YGB3"/>
<keyword evidence="3" id="KW-1185">Reference proteome</keyword>
<dbReference type="EMBL" id="JNBR01001836">
    <property type="protein sequence ID" value="OQR84762.1"/>
    <property type="molecule type" value="Genomic_DNA"/>
</dbReference>
<evidence type="ECO:0000313" key="3">
    <source>
        <dbReference type="Proteomes" id="UP000243579"/>
    </source>
</evidence>
<gene>
    <name evidence="2" type="ORF">ACHHYP_12967</name>
</gene>